<evidence type="ECO:0000313" key="4">
    <source>
        <dbReference type="Proteomes" id="UP000002051"/>
    </source>
</evidence>
<name>A0A072UB60_MEDTR</name>
<dbReference type="EnsemblPlants" id="KEH23080">
    <property type="protein sequence ID" value="KEH23080"/>
    <property type="gene ID" value="MTR_7g066170"/>
</dbReference>
<feature type="region of interest" description="Disordered" evidence="1">
    <location>
        <begin position="256"/>
        <end position="285"/>
    </location>
</feature>
<evidence type="ECO:0000313" key="3">
    <source>
        <dbReference type="EnsemblPlants" id="KEH23080"/>
    </source>
</evidence>
<dbReference type="STRING" id="3880.A0A072UB60"/>
<gene>
    <name evidence="2" type="ordered locus">MTR_7g066170</name>
</gene>
<reference evidence="2 4" key="2">
    <citation type="journal article" date="2014" name="BMC Genomics">
        <title>An improved genome release (version Mt4.0) for the model legume Medicago truncatula.</title>
        <authorList>
            <person name="Tang H."/>
            <person name="Krishnakumar V."/>
            <person name="Bidwell S."/>
            <person name="Rosen B."/>
            <person name="Chan A."/>
            <person name="Zhou S."/>
            <person name="Gentzbittel L."/>
            <person name="Childs K.L."/>
            <person name="Yandell M."/>
            <person name="Gundlach H."/>
            <person name="Mayer K.F."/>
            <person name="Schwartz D.C."/>
            <person name="Town C.D."/>
        </authorList>
    </citation>
    <scope>GENOME REANNOTATION</scope>
    <source>
        <strain evidence="2">A17</strain>
        <strain evidence="3 4">cv. Jemalong A17</strain>
    </source>
</reference>
<keyword evidence="4" id="KW-1185">Reference proteome</keyword>
<dbReference type="EMBL" id="CM001223">
    <property type="protein sequence ID" value="KEH23080.1"/>
    <property type="molecule type" value="Genomic_DNA"/>
</dbReference>
<reference evidence="2 4" key="1">
    <citation type="journal article" date="2011" name="Nature">
        <title>The Medicago genome provides insight into the evolution of rhizobial symbioses.</title>
        <authorList>
            <person name="Young N.D."/>
            <person name="Debelle F."/>
            <person name="Oldroyd G.E."/>
            <person name="Geurts R."/>
            <person name="Cannon S.B."/>
            <person name="Udvardi M.K."/>
            <person name="Benedito V.A."/>
            <person name="Mayer K.F."/>
            <person name="Gouzy J."/>
            <person name="Schoof H."/>
            <person name="Van de Peer Y."/>
            <person name="Proost S."/>
            <person name="Cook D.R."/>
            <person name="Meyers B.C."/>
            <person name="Spannagl M."/>
            <person name="Cheung F."/>
            <person name="De Mita S."/>
            <person name="Krishnakumar V."/>
            <person name="Gundlach H."/>
            <person name="Zhou S."/>
            <person name="Mudge J."/>
            <person name="Bharti A.K."/>
            <person name="Murray J.D."/>
            <person name="Naoumkina M.A."/>
            <person name="Rosen B."/>
            <person name="Silverstein K.A."/>
            <person name="Tang H."/>
            <person name="Rombauts S."/>
            <person name="Zhao P.X."/>
            <person name="Zhou P."/>
            <person name="Barbe V."/>
            <person name="Bardou P."/>
            <person name="Bechner M."/>
            <person name="Bellec A."/>
            <person name="Berger A."/>
            <person name="Berges H."/>
            <person name="Bidwell S."/>
            <person name="Bisseling T."/>
            <person name="Choisne N."/>
            <person name="Couloux A."/>
            <person name="Denny R."/>
            <person name="Deshpande S."/>
            <person name="Dai X."/>
            <person name="Doyle J.J."/>
            <person name="Dudez A.M."/>
            <person name="Farmer A.D."/>
            <person name="Fouteau S."/>
            <person name="Franken C."/>
            <person name="Gibelin C."/>
            <person name="Gish J."/>
            <person name="Goldstein S."/>
            <person name="Gonzalez A.J."/>
            <person name="Green P.J."/>
            <person name="Hallab A."/>
            <person name="Hartog M."/>
            <person name="Hua A."/>
            <person name="Humphray S.J."/>
            <person name="Jeong D.H."/>
            <person name="Jing Y."/>
            <person name="Jocker A."/>
            <person name="Kenton S.M."/>
            <person name="Kim D.J."/>
            <person name="Klee K."/>
            <person name="Lai H."/>
            <person name="Lang C."/>
            <person name="Lin S."/>
            <person name="Macmil S.L."/>
            <person name="Magdelenat G."/>
            <person name="Matthews L."/>
            <person name="McCorrison J."/>
            <person name="Monaghan E.L."/>
            <person name="Mun J.H."/>
            <person name="Najar F.Z."/>
            <person name="Nicholson C."/>
            <person name="Noirot C."/>
            <person name="O'Bleness M."/>
            <person name="Paule C.R."/>
            <person name="Poulain J."/>
            <person name="Prion F."/>
            <person name="Qin B."/>
            <person name="Qu C."/>
            <person name="Retzel E.F."/>
            <person name="Riddle C."/>
            <person name="Sallet E."/>
            <person name="Samain S."/>
            <person name="Samson N."/>
            <person name="Sanders I."/>
            <person name="Saurat O."/>
            <person name="Scarpelli C."/>
            <person name="Schiex T."/>
            <person name="Segurens B."/>
            <person name="Severin A.J."/>
            <person name="Sherrier D.J."/>
            <person name="Shi R."/>
            <person name="Sims S."/>
            <person name="Singer S.R."/>
            <person name="Sinharoy S."/>
            <person name="Sterck L."/>
            <person name="Viollet A."/>
            <person name="Wang B.B."/>
            <person name="Wang K."/>
            <person name="Wang M."/>
            <person name="Wang X."/>
            <person name="Warfsmann J."/>
            <person name="Weissenbach J."/>
            <person name="White D.D."/>
            <person name="White J.D."/>
            <person name="Wiley G.B."/>
            <person name="Wincker P."/>
            <person name="Xing Y."/>
            <person name="Yang L."/>
            <person name="Yao Z."/>
            <person name="Ying F."/>
            <person name="Zhai J."/>
            <person name="Zhou L."/>
            <person name="Zuber A."/>
            <person name="Denarie J."/>
            <person name="Dixon R.A."/>
            <person name="May G.D."/>
            <person name="Schwartz D.C."/>
            <person name="Rogers J."/>
            <person name="Quetier F."/>
            <person name="Town C.D."/>
            <person name="Roe B.A."/>
        </authorList>
    </citation>
    <scope>NUCLEOTIDE SEQUENCE [LARGE SCALE GENOMIC DNA]</scope>
    <source>
        <strain evidence="2">A17</strain>
        <strain evidence="3 4">cv. Jemalong A17</strain>
    </source>
</reference>
<reference evidence="3" key="3">
    <citation type="submission" date="2015-04" db="UniProtKB">
        <authorList>
            <consortium name="EnsemblPlants"/>
        </authorList>
    </citation>
    <scope>IDENTIFICATION</scope>
    <source>
        <strain evidence="3">cv. Jemalong A17</strain>
    </source>
</reference>
<evidence type="ECO:0000313" key="2">
    <source>
        <dbReference type="EMBL" id="KEH23080.1"/>
    </source>
</evidence>
<organism evidence="2 4">
    <name type="scientific">Medicago truncatula</name>
    <name type="common">Barrel medic</name>
    <name type="synonym">Medicago tribuloides</name>
    <dbReference type="NCBI Taxonomy" id="3880"/>
    <lineage>
        <taxon>Eukaryota</taxon>
        <taxon>Viridiplantae</taxon>
        <taxon>Streptophyta</taxon>
        <taxon>Embryophyta</taxon>
        <taxon>Tracheophyta</taxon>
        <taxon>Spermatophyta</taxon>
        <taxon>Magnoliopsida</taxon>
        <taxon>eudicotyledons</taxon>
        <taxon>Gunneridae</taxon>
        <taxon>Pentapetalae</taxon>
        <taxon>rosids</taxon>
        <taxon>fabids</taxon>
        <taxon>Fabales</taxon>
        <taxon>Fabaceae</taxon>
        <taxon>Papilionoideae</taxon>
        <taxon>50 kb inversion clade</taxon>
        <taxon>NPAAA clade</taxon>
        <taxon>Hologalegina</taxon>
        <taxon>IRL clade</taxon>
        <taxon>Trifolieae</taxon>
        <taxon>Medicago</taxon>
    </lineage>
</organism>
<dbReference type="PANTHER" id="PTHR35117">
    <property type="entry name" value="MYOSIN-M HEAVY PROTEIN"/>
    <property type="match status" value="1"/>
</dbReference>
<proteinExistence type="predicted"/>
<protein>
    <recommendedName>
        <fullName evidence="5">LisH domain-containing protein</fullName>
    </recommendedName>
</protein>
<dbReference type="HOGENOM" id="CLU_814747_0_0_1"/>
<evidence type="ECO:0008006" key="5">
    <source>
        <dbReference type="Google" id="ProtNLM"/>
    </source>
</evidence>
<dbReference type="AlphaFoldDB" id="A0A072UB60"/>
<sequence>MAAKVIPEQVAFLVDKYLLDHNFSSTRYTFRNEASRLFAHSPIQEAPKNLMTLDEILYEYISLKNHKVTMDQEMFIIEQEKNRNMMLLQGMHNVTAAYIAGGNCPPPAAKSSPEFVLQTRINNKSYPACLNRLTFTTMDDKNIPQQVAFIVDKYLLDNNFSSTRSTFRDEASSLIPKEQKSLITLDEMLDAYISLKEHKIMMDQEKFMLAQEKNQVQNLLQGLHDVMTTYNASGNLPSTSAKFALALVPQSVVSNKSQPGVPTSLPNISNTRSQPLSSNSDANGRNISTFNVNLSEGKRKETSAMDAPSAAKRCCSSLSPWDGHILLQQFDDIAFNNPTAI</sequence>
<evidence type="ECO:0000256" key="1">
    <source>
        <dbReference type="SAM" id="MobiDB-lite"/>
    </source>
</evidence>
<dbReference type="Proteomes" id="UP000002051">
    <property type="component" value="Unassembled WGS sequence"/>
</dbReference>
<dbReference type="PANTHER" id="PTHR35117:SF1">
    <property type="entry name" value="MYOSIN-M HEAVY PROTEIN"/>
    <property type="match status" value="1"/>
</dbReference>
<accession>A0A072UB60</accession>